<dbReference type="GO" id="GO:0005096">
    <property type="term" value="F:GTPase activator activity"/>
    <property type="evidence" value="ECO:0007669"/>
    <property type="project" value="InterPro"/>
</dbReference>
<organism evidence="3 4">
    <name type="scientific">Monilinia laxa</name>
    <name type="common">Brown rot fungus</name>
    <name type="synonym">Sclerotinia laxa</name>
    <dbReference type="NCBI Taxonomy" id="61186"/>
    <lineage>
        <taxon>Eukaryota</taxon>
        <taxon>Fungi</taxon>
        <taxon>Dikarya</taxon>
        <taxon>Ascomycota</taxon>
        <taxon>Pezizomycotina</taxon>
        <taxon>Leotiomycetes</taxon>
        <taxon>Helotiales</taxon>
        <taxon>Sclerotiniaceae</taxon>
        <taxon>Monilinia</taxon>
    </lineage>
</organism>
<evidence type="ECO:0000256" key="1">
    <source>
        <dbReference type="SAM" id="MobiDB-lite"/>
    </source>
</evidence>
<keyword evidence="2" id="KW-0812">Transmembrane</keyword>
<feature type="region of interest" description="Disordered" evidence="1">
    <location>
        <begin position="838"/>
        <end position="892"/>
    </location>
</feature>
<feature type="compositionally biased region" description="Basic and acidic residues" evidence="1">
    <location>
        <begin position="838"/>
        <end position="847"/>
    </location>
</feature>
<name>A0A5N6KCV8_MONLA</name>
<feature type="region of interest" description="Disordered" evidence="1">
    <location>
        <begin position="357"/>
        <end position="538"/>
    </location>
</feature>
<feature type="compositionally biased region" description="Basic and acidic residues" evidence="1">
    <location>
        <begin position="518"/>
        <end position="529"/>
    </location>
</feature>
<evidence type="ECO:0000313" key="3">
    <source>
        <dbReference type="EMBL" id="KAB8301205.1"/>
    </source>
</evidence>
<sequence length="1024" mass="113209">MEQLVLKPRKPVEEDVENWDDEDLDIGGDDFTFRSASAATTATMASTRRESVSSRLSIRSDFNEEKQVHLPEDDERATNDAIATAKRAGIPLPENVPSSALLGGTIKRLGGRKVGKIISDDWDDGDLEVPIRGALKIKRQDGSKFPETLGQVSGPGSLSPQKTLLAAPVFHVSPRPEMKTKPAPTNMLDRYRDEEDNDFFGDGEATIKVAKKRNALSVLPEKPTETEEDFEQDLQLPPDGALKLTTRKDIPKTPQSIQDDFDDWGEDSYAMSPSIASSMTAESEDEGLDGLVLPSGPLNFDDILKRRQQNDWPERRVEVKQPRKSFGGKDDFLTGLEIGDGDVFDSKKLTLNRNIKVTVAKQPSPTRPKPSVSLTFTNKPAAPSTSRLPRPLGPERIPSSLEPVSESGGPIPSRNRRSQSRLGHSTHSSINSIGPSNAPSSNHPIPPSTPRRRELGSKLSASTLRNEPTTTSSQLLKLKRSMPTMKSHQPSPAKPMPTRFERPPSQTESGNRPLSMSRSKDPVERDRSGAESSMSFARKNPVPFLPAGGPVSQSHHVVAKTSRHLRRNDSESSTNSTDFRPPSKNIFKANNAIAKSARHFGDGRELDAFDDLPTSRDAEQKFVKEPIGRGPPKQLALRNKAHQNIMPARTSSPMPLTPLTPAKSRSELPRFARDTAASRMAREATSSHRSVSGSGAPLAALTNQWRAKVAATTGLSPVHVQGSVRSKKNKVPQKPQLIKPLGNINNPRSVKGMQYDPVNFRWEGNEIEASAFDMPASATSTASIPVQTPKATASQIYREKECSTPRPALITNINSAQNVQVVGGMVFDPQRMCWLKMPGEKRSKSDSGDTMDGFDALDDEEDVFKDVPDLEDGPSKESDEVSGSKGEGASGLSDWLVGEEFDVGPEFVKRQREEEERWKRKCEKWIGAARDTEGNSWRWSAYIWAKEYPWLGGKFLYVDGSVYGLCHTMRYEMNEQKLNRATRVMTVMIGFILDTLFLVFYSYHSVSRVSVHQIIFFMDIFLLV</sequence>
<keyword evidence="2" id="KW-1133">Transmembrane helix</keyword>
<reference evidence="3 4" key="1">
    <citation type="submission" date="2019-06" db="EMBL/GenBank/DDBJ databases">
        <title>Genome Sequence of the Brown Rot Fungal Pathogen Monilinia laxa.</title>
        <authorList>
            <person name="De Miccolis Angelini R.M."/>
            <person name="Landi L."/>
            <person name="Abate D."/>
            <person name="Pollastro S."/>
            <person name="Romanazzi G."/>
            <person name="Faretra F."/>
        </authorList>
    </citation>
    <scope>NUCLEOTIDE SEQUENCE [LARGE SCALE GENOMIC DNA]</scope>
    <source>
        <strain evidence="3 4">Mlax316</strain>
    </source>
</reference>
<evidence type="ECO:0000256" key="2">
    <source>
        <dbReference type="SAM" id="Phobius"/>
    </source>
</evidence>
<dbReference type="PANTHER" id="PTHR35140:SF1">
    <property type="entry name" value="MITOTIC CHECK POINT PROTEIN BFA1"/>
    <property type="match status" value="1"/>
</dbReference>
<feature type="compositionally biased region" description="Basic and acidic residues" evidence="1">
    <location>
        <begin position="864"/>
        <end position="879"/>
    </location>
</feature>
<dbReference type="OrthoDB" id="19159at2759"/>
<dbReference type="GO" id="GO:1990334">
    <property type="term" value="C:Bfa1-Bub2 complex"/>
    <property type="evidence" value="ECO:0007669"/>
    <property type="project" value="InterPro"/>
</dbReference>
<dbReference type="InterPro" id="IPR034586">
    <property type="entry name" value="Bfa1/Byr4"/>
</dbReference>
<protein>
    <recommendedName>
        <fullName evidence="5">Cytokinesis regulator</fullName>
    </recommendedName>
</protein>
<feature type="transmembrane region" description="Helical" evidence="2">
    <location>
        <begin position="984"/>
        <end position="1003"/>
    </location>
</feature>
<dbReference type="EMBL" id="VIGI01000004">
    <property type="protein sequence ID" value="KAB8301205.1"/>
    <property type="molecule type" value="Genomic_DNA"/>
</dbReference>
<keyword evidence="4" id="KW-1185">Reference proteome</keyword>
<feature type="region of interest" description="Disordered" evidence="1">
    <location>
        <begin position="722"/>
        <end position="750"/>
    </location>
</feature>
<keyword evidence="2" id="KW-0472">Membrane</keyword>
<evidence type="ECO:0000313" key="4">
    <source>
        <dbReference type="Proteomes" id="UP000326757"/>
    </source>
</evidence>
<feature type="compositionally biased region" description="Acidic residues" evidence="1">
    <location>
        <begin position="14"/>
        <end position="23"/>
    </location>
</feature>
<feature type="region of interest" description="Disordered" evidence="1">
    <location>
        <begin position="220"/>
        <end position="332"/>
    </location>
</feature>
<dbReference type="PANTHER" id="PTHR35140">
    <property type="entry name" value="MITOTIC CHECK POINT PROTEIN BFA1"/>
    <property type="match status" value="1"/>
</dbReference>
<feature type="compositionally biased region" description="Polar residues" evidence="1">
    <location>
        <begin position="372"/>
        <end position="387"/>
    </location>
</feature>
<evidence type="ECO:0008006" key="5">
    <source>
        <dbReference type="Google" id="ProtNLM"/>
    </source>
</evidence>
<proteinExistence type="predicted"/>
<feature type="compositionally biased region" description="Polar residues" evidence="1">
    <location>
        <begin position="504"/>
        <end position="517"/>
    </location>
</feature>
<dbReference type="AlphaFoldDB" id="A0A5N6KCV8"/>
<feature type="region of interest" description="Disordered" evidence="1">
    <location>
        <begin position="1"/>
        <end position="23"/>
    </location>
</feature>
<feature type="region of interest" description="Disordered" evidence="1">
    <location>
        <begin position="559"/>
        <end position="584"/>
    </location>
</feature>
<gene>
    <name evidence="3" type="ORF">EYC80_003096</name>
</gene>
<feature type="compositionally biased region" description="Polar residues" evidence="1">
    <location>
        <begin position="420"/>
        <end position="443"/>
    </location>
</feature>
<dbReference type="Proteomes" id="UP000326757">
    <property type="component" value="Unassembled WGS sequence"/>
</dbReference>
<dbReference type="GO" id="GO:0044732">
    <property type="term" value="C:mitotic spindle pole body"/>
    <property type="evidence" value="ECO:0007669"/>
    <property type="project" value="TreeGrafter"/>
</dbReference>
<dbReference type="GO" id="GO:0031578">
    <property type="term" value="P:mitotic spindle orientation checkpoint signaling"/>
    <property type="evidence" value="ECO:0007669"/>
    <property type="project" value="TreeGrafter"/>
</dbReference>
<comment type="caution">
    <text evidence="3">The sequence shown here is derived from an EMBL/GenBank/DDBJ whole genome shotgun (WGS) entry which is preliminary data.</text>
</comment>
<feature type="compositionally biased region" description="Basic and acidic residues" evidence="1">
    <location>
        <begin position="302"/>
        <end position="332"/>
    </location>
</feature>
<accession>A0A5N6KCV8</accession>
<feature type="compositionally biased region" description="Polar residues" evidence="1">
    <location>
        <begin position="459"/>
        <end position="475"/>
    </location>
</feature>